<evidence type="ECO:0000313" key="2">
    <source>
        <dbReference type="Proteomes" id="UP000002274"/>
    </source>
</evidence>
<organism evidence="1 2">
    <name type="scientific">Prochlorococcus marinus (strain MIT 9303)</name>
    <dbReference type="NCBI Taxonomy" id="59922"/>
    <lineage>
        <taxon>Bacteria</taxon>
        <taxon>Bacillati</taxon>
        <taxon>Cyanobacteriota</taxon>
        <taxon>Cyanophyceae</taxon>
        <taxon>Synechococcales</taxon>
        <taxon>Prochlorococcaceae</taxon>
        <taxon>Prochlorococcus</taxon>
    </lineage>
</organism>
<sequence length="30" mass="3387">MLRRAYALVVVLTTSLKRLSLSLPNSSRIQ</sequence>
<dbReference type="HOGENOM" id="CLU_3404888_0_0_3"/>
<dbReference type="KEGG" id="pmf:P9303_25751"/>
<gene>
    <name evidence="1" type="ordered locus">P9303_25751</name>
</gene>
<accession>A2CCU6</accession>
<dbReference type="EMBL" id="CP000554">
    <property type="protein sequence ID" value="ABM79306.1"/>
    <property type="molecule type" value="Genomic_DNA"/>
</dbReference>
<reference evidence="1 2" key="1">
    <citation type="journal article" date="2007" name="PLoS Genet.">
        <title>Patterns and implications of gene gain and loss in the evolution of Prochlorococcus.</title>
        <authorList>
            <person name="Kettler G.C."/>
            <person name="Martiny A.C."/>
            <person name="Huang K."/>
            <person name="Zucker J."/>
            <person name="Coleman M.L."/>
            <person name="Rodrigue S."/>
            <person name="Chen F."/>
            <person name="Lapidus A."/>
            <person name="Ferriera S."/>
            <person name="Johnson J."/>
            <person name="Steglich C."/>
            <person name="Church G.M."/>
            <person name="Richardson P."/>
            <person name="Chisholm S.W."/>
        </authorList>
    </citation>
    <scope>NUCLEOTIDE SEQUENCE [LARGE SCALE GENOMIC DNA]</scope>
    <source>
        <strain evidence="1 2">MIT 9303</strain>
    </source>
</reference>
<dbReference type="AlphaFoldDB" id="A2CCU6"/>
<protein>
    <submittedName>
        <fullName evidence="1">Uncharacterized protein</fullName>
    </submittedName>
</protein>
<dbReference type="Proteomes" id="UP000002274">
    <property type="component" value="Chromosome"/>
</dbReference>
<proteinExistence type="predicted"/>
<evidence type="ECO:0000313" key="1">
    <source>
        <dbReference type="EMBL" id="ABM79306.1"/>
    </source>
</evidence>
<name>A2CCU6_PROM3</name>